<proteinExistence type="predicted"/>
<evidence type="ECO:0000256" key="1">
    <source>
        <dbReference type="ARBA" id="ARBA00004651"/>
    </source>
</evidence>
<dbReference type="InterPro" id="IPR011527">
    <property type="entry name" value="ABC1_TM_dom"/>
</dbReference>
<evidence type="ECO:0000259" key="8">
    <source>
        <dbReference type="PROSITE" id="PS50893"/>
    </source>
</evidence>
<protein>
    <recommendedName>
        <fullName evidence="12">ABC transporter ATP-binding protein</fullName>
    </recommendedName>
</protein>
<gene>
    <name evidence="10" type="ORF">Afil01_46680</name>
</gene>
<name>A0A9W6SPL2_9ACTN</name>
<dbReference type="SUPFAM" id="SSF52540">
    <property type="entry name" value="P-loop containing nucleoside triphosphate hydrolases"/>
    <property type="match status" value="1"/>
</dbReference>
<dbReference type="Proteomes" id="UP001165079">
    <property type="component" value="Unassembled WGS sequence"/>
</dbReference>
<dbReference type="Gene3D" id="1.20.1560.10">
    <property type="entry name" value="ABC transporter type 1, transmembrane domain"/>
    <property type="match status" value="1"/>
</dbReference>
<dbReference type="InterPro" id="IPR003593">
    <property type="entry name" value="AAA+_ATPase"/>
</dbReference>
<dbReference type="InterPro" id="IPR017871">
    <property type="entry name" value="ABC_transporter-like_CS"/>
</dbReference>
<organism evidence="10 11">
    <name type="scientific">Actinorhabdospora filicis</name>
    <dbReference type="NCBI Taxonomy" id="1785913"/>
    <lineage>
        <taxon>Bacteria</taxon>
        <taxon>Bacillati</taxon>
        <taxon>Actinomycetota</taxon>
        <taxon>Actinomycetes</taxon>
        <taxon>Micromonosporales</taxon>
        <taxon>Micromonosporaceae</taxon>
        <taxon>Actinorhabdospora</taxon>
    </lineage>
</organism>
<dbReference type="SMART" id="SM00382">
    <property type="entry name" value="AAA"/>
    <property type="match status" value="1"/>
</dbReference>
<dbReference type="InterPro" id="IPR003439">
    <property type="entry name" value="ABC_transporter-like_ATP-bd"/>
</dbReference>
<dbReference type="Gene3D" id="3.40.50.300">
    <property type="entry name" value="P-loop containing nucleotide triphosphate hydrolases"/>
    <property type="match status" value="1"/>
</dbReference>
<keyword evidence="11" id="KW-1185">Reference proteome</keyword>
<keyword evidence="5 7" id="KW-1133">Transmembrane helix</keyword>
<feature type="transmembrane region" description="Helical" evidence="7">
    <location>
        <begin position="48"/>
        <end position="68"/>
    </location>
</feature>
<dbReference type="RefSeq" id="WP_285665003.1">
    <property type="nucleotide sequence ID" value="NZ_BSTX01000003.1"/>
</dbReference>
<feature type="transmembrane region" description="Helical" evidence="7">
    <location>
        <begin position="238"/>
        <end position="260"/>
    </location>
</feature>
<feature type="domain" description="ABC transmembrane type-1" evidence="9">
    <location>
        <begin position="27"/>
        <end position="275"/>
    </location>
</feature>
<reference evidence="10" key="1">
    <citation type="submission" date="2023-03" db="EMBL/GenBank/DDBJ databases">
        <title>Actinorhabdospora filicis NBRC 111898.</title>
        <authorList>
            <person name="Ichikawa N."/>
            <person name="Sato H."/>
            <person name="Tonouchi N."/>
        </authorList>
    </citation>
    <scope>NUCLEOTIDE SEQUENCE</scope>
    <source>
        <strain evidence="10">NBRC 111898</strain>
    </source>
</reference>
<evidence type="ECO:0000259" key="9">
    <source>
        <dbReference type="PROSITE" id="PS50929"/>
    </source>
</evidence>
<keyword evidence="4" id="KW-0067">ATP-binding</keyword>
<dbReference type="GO" id="GO:0005886">
    <property type="term" value="C:plasma membrane"/>
    <property type="evidence" value="ECO:0007669"/>
    <property type="project" value="UniProtKB-SubCell"/>
</dbReference>
<dbReference type="PROSITE" id="PS50929">
    <property type="entry name" value="ABC_TM1F"/>
    <property type="match status" value="1"/>
</dbReference>
<dbReference type="Pfam" id="PF00664">
    <property type="entry name" value="ABC_membrane"/>
    <property type="match status" value="1"/>
</dbReference>
<dbReference type="PROSITE" id="PS50893">
    <property type="entry name" value="ABC_TRANSPORTER_2"/>
    <property type="match status" value="1"/>
</dbReference>
<evidence type="ECO:0000313" key="10">
    <source>
        <dbReference type="EMBL" id="GLZ79861.1"/>
    </source>
</evidence>
<keyword evidence="2 7" id="KW-0812">Transmembrane</keyword>
<evidence type="ECO:0000256" key="4">
    <source>
        <dbReference type="ARBA" id="ARBA00022840"/>
    </source>
</evidence>
<feature type="domain" description="ABC transporter" evidence="8">
    <location>
        <begin position="322"/>
        <end position="511"/>
    </location>
</feature>
<dbReference type="GO" id="GO:0016887">
    <property type="term" value="F:ATP hydrolysis activity"/>
    <property type="evidence" value="ECO:0007669"/>
    <property type="project" value="InterPro"/>
</dbReference>
<sequence length="511" mass="53248">MNRVREIFTARKGYFALLTAVWITSRLALIAAGLLLKLVFDRLGGGLPLWPLLALLAGAFLTQTVIWSDVIMGRLETRFGEDTAQGLRLNALAGILRRRTPPPADVVERFGGDVDELRVFPLWAASSLSRAAIGLPMLAAMLWISPLVAIGVVVPFVLAVVLAAVLDTTVGRLRRAARETSAEVSAMIGESVRAAATLKALGHTGHAVARLRGLNRGRERAAVREAVFGQAQSGALNLAMNLSGATIMMLSAHAMAAGTLSVGDMALLLAFGGSLGEFVFLAGLAPARARQAGVSAKRLGELSDASVTRHVATHLTGPLPPVEPIGAAAPLESVEIDLPGLALRLAPGTLTVLTGPVGSGKTTALRAALGLVPHEGEVRWNGVPAGRLEAPLAGYVPQAPHLFTGTVAENIALGADGDITTAAATAVLETPPETRIGSGGRRLSGGQAQRLALARALARAPRLLVLDDVDSALDAVTARDLWDRLLDGERTVLAVSHNPYALARADRVVTL</sequence>
<accession>A0A9W6SPL2</accession>
<dbReference type="InterPro" id="IPR027417">
    <property type="entry name" value="P-loop_NTPase"/>
</dbReference>
<evidence type="ECO:0000256" key="2">
    <source>
        <dbReference type="ARBA" id="ARBA00022692"/>
    </source>
</evidence>
<evidence type="ECO:0000256" key="3">
    <source>
        <dbReference type="ARBA" id="ARBA00022741"/>
    </source>
</evidence>
<comment type="caution">
    <text evidence="10">The sequence shown here is derived from an EMBL/GenBank/DDBJ whole genome shotgun (WGS) entry which is preliminary data.</text>
</comment>
<dbReference type="PROSITE" id="PS00211">
    <property type="entry name" value="ABC_TRANSPORTER_1"/>
    <property type="match status" value="1"/>
</dbReference>
<dbReference type="GO" id="GO:0005524">
    <property type="term" value="F:ATP binding"/>
    <property type="evidence" value="ECO:0007669"/>
    <property type="project" value="UniProtKB-KW"/>
</dbReference>
<feature type="transmembrane region" description="Helical" evidence="7">
    <location>
        <begin position="266"/>
        <end position="287"/>
    </location>
</feature>
<feature type="transmembrane region" description="Helical" evidence="7">
    <location>
        <begin position="147"/>
        <end position="166"/>
    </location>
</feature>
<dbReference type="Pfam" id="PF00005">
    <property type="entry name" value="ABC_tran"/>
    <property type="match status" value="1"/>
</dbReference>
<evidence type="ECO:0000256" key="5">
    <source>
        <dbReference type="ARBA" id="ARBA00022989"/>
    </source>
</evidence>
<dbReference type="AlphaFoldDB" id="A0A9W6SPL2"/>
<evidence type="ECO:0008006" key="12">
    <source>
        <dbReference type="Google" id="ProtNLM"/>
    </source>
</evidence>
<comment type="subcellular location">
    <subcellularLocation>
        <location evidence="1">Cell membrane</location>
        <topology evidence="1">Multi-pass membrane protein</topology>
    </subcellularLocation>
</comment>
<dbReference type="GO" id="GO:0140359">
    <property type="term" value="F:ABC-type transporter activity"/>
    <property type="evidence" value="ECO:0007669"/>
    <property type="project" value="InterPro"/>
</dbReference>
<keyword evidence="3" id="KW-0547">Nucleotide-binding</keyword>
<evidence type="ECO:0000313" key="11">
    <source>
        <dbReference type="Proteomes" id="UP001165079"/>
    </source>
</evidence>
<keyword evidence="6 7" id="KW-0472">Membrane</keyword>
<evidence type="ECO:0000256" key="6">
    <source>
        <dbReference type="ARBA" id="ARBA00023136"/>
    </source>
</evidence>
<evidence type="ECO:0000256" key="7">
    <source>
        <dbReference type="SAM" id="Phobius"/>
    </source>
</evidence>
<feature type="transmembrane region" description="Helical" evidence="7">
    <location>
        <begin position="12"/>
        <end position="36"/>
    </location>
</feature>
<dbReference type="InterPro" id="IPR036640">
    <property type="entry name" value="ABC1_TM_sf"/>
</dbReference>
<dbReference type="InterPro" id="IPR039421">
    <property type="entry name" value="Type_1_exporter"/>
</dbReference>
<feature type="transmembrane region" description="Helical" evidence="7">
    <location>
        <begin position="119"/>
        <end position="141"/>
    </location>
</feature>
<dbReference type="EMBL" id="BSTX01000003">
    <property type="protein sequence ID" value="GLZ79861.1"/>
    <property type="molecule type" value="Genomic_DNA"/>
</dbReference>
<dbReference type="SUPFAM" id="SSF90123">
    <property type="entry name" value="ABC transporter transmembrane region"/>
    <property type="match status" value="1"/>
</dbReference>
<dbReference type="PANTHER" id="PTHR24221">
    <property type="entry name" value="ATP-BINDING CASSETTE SUB-FAMILY B"/>
    <property type="match status" value="1"/>
</dbReference>
<dbReference type="PANTHER" id="PTHR24221:SF423">
    <property type="entry name" value="ABC TRANSPORTER"/>
    <property type="match status" value="1"/>
</dbReference>